<evidence type="ECO:0000313" key="11">
    <source>
        <dbReference type="Proteomes" id="UP000319663"/>
    </source>
</evidence>
<dbReference type="InterPro" id="IPR044669">
    <property type="entry name" value="YneE/VCCN1/2-like"/>
</dbReference>
<accession>A0A507QTC3</accession>
<feature type="compositionally biased region" description="Low complexity" evidence="8">
    <location>
        <begin position="1"/>
        <end position="19"/>
    </location>
</feature>
<evidence type="ECO:0000256" key="1">
    <source>
        <dbReference type="ARBA" id="ARBA00004651"/>
    </source>
</evidence>
<feature type="compositionally biased region" description="Basic and acidic residues" evidence="8">
    <location>
        <begin position="30"/>
        <end position="42"/>
    </location>
</feature>
<sequence length="500" mass="55410">MGEDSAPPAPAPASTADTTSGHDPAAPIKADVHHQNDIHDDQLPAQEKNQSRTKAAPRPDFLQKLINSGSFHSSIDEHHSIELDRYFHGPRDLDKHSKWPIFMRMHGSIMPKLILPLLFVAGWSTAITCISKFVYSLHVNQILLTVLGFLVGLSLSFRSSTAYERWADGRKSWALLVQASRNMARIVWVDVAERAGEQGKEDLLRKLTALNLILGFAIALKHRLRFEPDVAYDDLAGLIGYLDTFAREAHDPAMVHPPPKSTWKAAGEYLGFSFAESNPRKRIKRAKKPLGNLPLEILNHLSVYVNTVIKENALPSAGHQAQLIQGLASLNEVLTGTERVLDTPLPAAYSIAIAQIAWIYVLVLPFQLYEMLQWITIPGSVVAAYIIIGLATIGVEIENPFGHDVNDLPLDTYCRQLALELDIIKAIPPPTINEFAMRDENFVMYPLSMRGYSHWKETSVEDIRAALRAKVVANVNSPTTVLGFKGSVMETSARLDEASV</sequence>
<feature type="transmembrane region" description="Helical" evidence="9">
    <location>
        <begin position="141"/>
        <end position="157"/>
    </location>
</feature>
<evidence type="ECO:0000256" key="6">
    <source>
        <dbReference type="ARBA" id="ARBA00023065"/>
    </source>
</evidence>
<evidence type="ECO:0000256" key="7">
    <source>
        <dbReference type="ARBA" id="ARBA00023136"/>
    </source>
</evidence>
<keyword evidence="7 9" id="KW-0472">Membrane</keyword>
<feature type="transmembrane region" description="Helical" evidence="9">
    <location>
        <begin position="347"/>
        <end position="368"/>
    </location>
</feature>
<dbReference type="AlphaFoldDB" id="A0A507QTC3"/>
<dbReference type="PANTHER" id="PTHR33281">
    <property type="entry name" value="UPF0187 PROTEIN YNEE"/>
    <property type="match status" value="1"/>
</dbReference>
<proteinExistence type="predicted"/>
<evidence type="ECO:0000313" key="10">
    <source>
        <dbReference type="EMBL" id="TQB70300.1"/>
    </source>
</evidence>
<dbReference type="PANTHER" id="PTHR33281:SF19">
    <property type="entry name" value="VOLTAGE-DEPENDENT ANION CHANNEL-FORMING PROTEIN YNEE"/>
    <property type="match status" value="1"/>
</dbReference>
<comment type="subcellular location">
    <subcellularLocation>
        <location evidence="1">Cell membrane</location>
        <topology evidence="1">Multi-pass membrane protein</topology>
    </subcellularLocation>
</comment>
<evidence type="ECO:0000256" key="5">
    <source>
        <dbReference type="ARBA" id="ARBA00022989"/>
    </source>
</evidence>
<dbReference type="GO" id="GO:0005886">
    <property type="term" value="C:plasma membrane"/>
    <property type="evidence" value="ECO:0007669"/>
    <property type="project" value="UniProtKB-SubCell"/>
</dbReference>
<organism evidence="10 11">
    <name type="scientific">Monascus purpureus</name>
    <name type="common">Red mold</name>
    <name type="synonym">Monascus anka</name>
    <dbReference type="NCBI Taxonomy" id="5098"/>
    <lineage>
        <taxon>Eukaryota</taxon>
        <taxon>Fungi</taxon>
        <taxon>Dikarya</taxon>
        <taxon>Ascomycota</taxon>
        <taxon>Pezizomycotina</taxon>
        <taxon>Eurotiomycetes</taxon>
        <taxon>Eurotiomycetidae</taxon>
        <taxon>Eurotiales</taxon>
        <taxon>Aspergillaceae</taxon>
        <taxon>Monascus</taxon>
    </lineage>
</organism>
<evidence type="ECO:0000256" key="2">
    <source>
        <dbReference type="ARBA" id="ARBA00022448"/>
    </source>
</evidence>
<evidence type="ECO:0000256" key="3">
    <source>
        <dbReference type="ARBA" id="ARBA00022475"/>
    </source>
</evidence>
<evidence type="ECO:0000256" key="4">
    <source>
        <dbReference type="ARBA" id="ARBA00022692"/>
    </source>
</evidence>
<feature type="transmembrane region" description="Helical" evidence="9">
    <location>
        <begin position="113"/>
        <end position="135"/>
    </location>
</feature>
<dbReference type="EMBL" id="VIFY01000114">
    <property type="protein sequence ID" value="TQB70300.1"/>
    <property type="molecule type" value="Genomic_DNA"/>
</dbReference>
<keyword evidence="5 9" id="KW-1133">Transmembrane helix</keyword>
<name>A0A507QTC3_MONPU</name>
<dbReference type="STRING" id="5098.A0A507QTC3"/>
<feature type="transmembrane region" description="Helical" evidence="9">
    <location>
        <begin position="374"/>
        <end position="395"/>
    </location>
</feature>
<evidence type="ECO:0000256" key="8">
    <source>
        <dbReference type="SAM" id="MobiDB-lite"/>
    </source>
</evidence>
<dbReference type="Proteomes" id="UP000319663">
    <property type="component" value="Unassembled WGS sequence"/>
</dbReference>
<reference evidence="10 11" key="1">
    <citation type="submission" date="2019-06" db="EMBL/GenBank/DDBJ databases">
        <title>Wine fermentation using esterase from Monascus purpureus.</title>
        <authorList>
            <person name="Geng C."/>
            <person name="Zhang Y."/>
        </authorList>
    </citation>
    <scope>NUCLEOTIDE SEQUENCE [LARGE SCALE GENOMIC DNA]</scope>
    <source>
        <strain evidence="10">HQ1</strain>
    </source>
</reference>
<comment type="caution">
    <text evidence="10">The sequence shown here is derived from an EMBL/GenBank/DDBJ whole genome shotgun (WGS) entry which is preliminary data.</text>
</comment>
<gene>
    <name evidence="10" type="ORF">MPDQ_000709</name>
</gene>
<feature type="region of interest" description="Disordered" evidence="8">
    <location>
        <begin position="1"/>
        <end position="59"/>
    </location>
</feature>
<protein>
    <submittedName>
        <fullName evidence="10">Uncharacterized protein</fullName>
    </submittedName>
</protein>
<keyword evidence="3" id="KW-1003">Cell membrane</keyword>
<evidence type="ECO:0000256" key="9">
    <source>
        <dbReference type="SAM" id="Phobius"/>
    </source>
</evidence>
<keyword evidence="4 9" id="KW-0812">Transmembrane</keyword>
<keyword evidence="6" id="KW-0406">Ion transport</keyword>
<keyword evidence="2" id="KW-0813">Transport</keyword>
<dbReference type="GO" id="GO:0005254">
    <property type="term" value="F:chloride channel activity"/>
    <property type="evidence" value="ECO:0007669"/>
    <property type="project" value="InterPro"/>
</dbReference>
<dbReference type="Pfam" id="PF25539">
    <property type="entry name" value="Bestrophin_2"/>
    <property type="match status" value="1"/>
</dbReference>
<keyword evidence="11" id="KW-1185">Reference proteome</keyword>